<keyword evidence="2" id="KW-0560">Oxidoreductase</keyword>
<dbReference type="GO" id="GO:0010181">
    <property type="term" value="F:FMN binding"/>
    <property type="evidence" value="ECO:0007669"/>
    <property type="project" value="InterPro"/>
</dbReference>
<evidence type="ECO:0000256" key="2">
    <source>
        <dbReference type="ARBA" id="ARBA00023002"/>
    </source>
</evidence>
<sequence length="391" mass="42864">MDNLYPPDEGIYRQTLGHYPTGVAVVTAMKPDGTPTGMTVGSFTSVSLDPPLIAFLPSKTSSSWAALRECGDTFGVNILAADQEVVCRRIASSGNDKFNAVAWHESPLGLPILDGCVAYLECRVSEVRDAGDHDLVLGEVVQMGVQRPTESLLFFRGGYGSFRPRSLAIGTPQLFEQLRFVDAARPIIERLASDSGHEITALVLHEGDLITTAAANDGSHMSRLRVGRRTPFLPPVGAVHAAYSPESVRNYWLSQLPKDATDEAQRAERMLDTIRERGFGFTVGHTVGRAIESMGQRRSRDPSPEALREFREVIRRASANYNIEFLSPQREHEFHAATAPVFHPQHGLAFTLTLWGHGGSVSYDTMRATIDQLVHTARVCSDALSYVDSES</sequence>
<evidence type="ECO:0000256" key="1">
    <source>
        <dbReference type="ARBA" id="ARBA00008898"/>
    </source>
</evidence>
<dbReference type="EMBL" id="JACHVQ010000003">
    <property type="protein sequence ID" value="MBB2893846.1"/>
    <property type="molecule type" value="Genomic_DNA"/>
</dbReference>
<dbReference type="AlphaFoldDB" id="A0A839NDZ4"/>
<dbReference type="PANTHER" id="PTHR30466">
    <property type="entry name" value="FLAVIN REDUCTASE"/>
    <property type="match status" value="1"/>
</dbReference>
<dbReference type="InterPro" id="IPR002563">
    <property type="entry name" value="Flavin_Rdtase-like_dom"/>
</dbReference>
<dbReference type="InterPro" id="IPR050268">
    <property type="entry name" value="NADH-dep_flavin_reductase"/>
</dbReference>
<dbReference type="Gene3D" id="2.30.110.10">
    <property type="entry name" value="Electron Transport, Fmn-binding Protein, Chain A"/>
    <property type="match status" value="1"/>
</dbReference>
<gene>
    <name evidence="4" type="ORF">FHU39_003877</name>
</gene>
<dbReference type="SMART" id="SM00903">
    <property type="entry name" value="Flavin_Reduct"/>
    <property type="match status" value="1"/>
</dbReference>
<dbReference type="GO" id="GO:0042602">
    <property type="term" value="F:riboflavin reductase (NADPH) activity"/>
    <property type="evidence" value="ECO:0007669"/>
    <property type="project" value="TreeGrafter"/>
</dbReference>
<keyword evidence="5" id="KW-1185">Reference proteome</keyword>
<dbReference type="Gene3D" id="3.30.450.40">
    <property type="match status" value="1"/>
</dbReference>
<dbReference type="SUPFAM" id="SSF50475">
    <property type="entry name" value="FMN-binding split barrel"/>
    <property type="match status" value="1"/>
</dbReference>
<dbReference type="Pfam" id="PF01613">
    <property type="entry name" value="Flavin_Reduct"/>
    <property type="match status" value="1"/>
</dbReference>
<evidence type="ECO:0000313" key="4">
    <source>
        <dbReference type="EMBL" id="MBB2893846.1"/>
    </source>
</evidence>
<proteinExistence type="inferred from homology"/>
<evidence type="ECO:0000313" key="5">
    <source>
        <dbReference type="Proteomes" id="UP000559182"/>
    </source>
</evidence>
<reference evidence="4 5" key="1">
    <citation type="submission" date="2020-08" db="EMBL/GenBank/DDBJ databases">
        <title>Sequencing the genomes of 1000 actinobacteria strains.</title>
        <authorList>
            <person name="Klenk H.-P."/>
        </authorList>
    </citation>
    <scope>NUCLEOTIDE SEQUENCE [LARGE SCALE GENOMIC DNA]</scope>
    <source>
        <strain evidence="4 5">DSM 105369</strain>
    </source>
</reference>
<comment type="caution">
    <text evidence="4">The sequence shown here is derived from an EMBL/GenBank/DDBJ whole genome shotgun (WGS) entry which is preliminary data.</text>
</comment>
<comment type="similarity">
    <text evidence="1">Belongs to the non-flavoprotein flavin reductase family.</text>
</comment>
<dbReference type="InterPro" id="IPR012349">
    <property type="entry name" value="Split_barrel_FMN-bd"/>
</dbReference>
<dbReference type="InterPro" id="IPR014757">
    <property type="entry name" value="Tscrpt_reg_IclR_C"/>
</dbReference>
<dbReference type="SUPFAM" id="SSF55781">
    <property type="entry name" value="GAF domain-like"/>
    <property type="match status" value="1"/>
</dbReference>
<protein>
    <submittedName>
        <fullName evidence="4">Flavin reductase (DIM6/NTAB) family NADH-FMN oxidoreductase RutF</fullName>
    </submittedName>
</protein>
<accession>A0A839NDZ4</accession>
<evidence type="ECO:0000259" key="3">
    <source>
        <dbReference type="PROSITE" id="PS51078"/>
    </source>
</evidence>
<dbReference type="Proteomes" id="UP000559182">
    <property type="component" value="Unassembled WGS sequence"/>
</dbReference>
<organism evidence="4 5">
    <name type="scientific">Flexivirga oryzae</name>
    <dbReference type="NCBI Taxonomy" id="1794944"/>
    <lineage>
        <taxon>Bacteria</taxon>
        <taxon>Bacillati</taxon>
        <taxon>Actinomycetota</taxon>
        <taxon>Actinomycetes</taxon>
        <taxon>Micrococcales</taxon>
        <taxon>Dermacoccaceae</taxon>
        <taxon>Flexivirga</taxon>
    </lineage>
</organism>
<dbReference type="InterPro" id="IPR029016">
    <property type="entry name" value="GAF-like_dom_sf"/>
</dbReference>
<dbReference type="PANTHER" id="PTHR30466:SF11">
    <property type="entry name" value="FLAVIN-DEPENDENT MONOOXYGENASE, REDUCTASE SUBUNIT HSAB"/>
    <property type="match status" value="1"/>
</dbReference>
<feature type="domain" description="IclR-ED" evidence="3">
    <location>
        <begin position="165"/>
        <end position="386"/>
    </location>
</feature>
<dbReference type="RefSeq" id="WP_183322272.1">
    <property type="nucleotide sequence ID" value="NZ_JACHVQ010000003.1"/>
</dbReference>
<dbReference type="PROSITE" id="PS51078">
    <property type="entry name" value="ICLR_ED"/>
    <property type="match status" value="1"/>
</dbReference>
<name>A0A839NDZ4_9MICO</name>